<name>A0A8C3J674_9CHAR</name>
<dbReference type="InterPro" id="IPR021668">
    <property type="entry name" value="TAN"/>
</dbReference>
<evidence type="ECO:0000259" key="1">
    <source>
        <dbReference type="SMART" id="SM01342"/>
    </source>
</evidence>
<evidence type="ECO:0000313" key="3">
    <source>
        <dbReference type="Proteomes" id="UP000694419"/>
    </source>
</evidence>
<dbReference type="GO" id="GO:0004674">
    <property type="term" value="F:protein serine/threonine kinase activity"/>
    <property type="evidence" value="ECO:0007669"/>
    <property type="project" value="InterPro"/>
</dbReference>
<dbReference type="Ensembl" id="ENSCPGT00000003286.1">
    <property type="protein sequence ID" value="ENSCPGP00000002983.1"/>
    <property type="gene ID" value="ENSCPGG00000002208.1"/>
</dbReference>
<organism evidence="2 3">
    <name type="scientific">Calidris pygmaea</name>
    <name type="common">Spoon-billed sandpiper</name>
    <dbReference type="NCBI Taxonomy" id="425635"/>
    <lineage>
        <taxon>Eukaryota</taxon>
        <taxon>Metazoa</taxon>
        <taxon>Chordata</taxon>
        <taxon>Craniata</taxon>
        <taxon>Vertebrata</taxon>
        <taxon>Euteleostomi</taxon>
        <taxon>Archelosauria</taxon>
        <taxon>Archosauria</taxon>
        <taxon>Dinosauria</taxon>
        <taxon>Saurischia</taxon>
        <taxon>Theropoda</taxon>
        <taxon>Coelurosauria</taxon>
        <taxon>Aves</taxon>
        <taxon>Neognathae</taxon>
        <taxon>Neoaves</taxon>
        <taxon>Charadriiformes</taxon>
        <taxon>Scolopacidae</taxon>
        <taxon>Calidris</taxon>
    </lineage>
</organism>
<proteinExistence type="predicted"/>
<accession>A0A8C3J674</accession>
<dbReference type="PANTHER" id="PTHR37079:SF4">
    <property type="entry name" value="SERINE_THREONINE-PROTEIN KINASE ATM"/>
    <property type="match status" value="1"/>
</dbReference>
<dbReference type="Proteomes" id="UP000694419">
    <property type="component" value="Unplaced"/>
</dbReference>
<keyword evidence="3" id="KW-1185">Reference proteome</keyword>
<dbReference type="InterPro" id="IPR038980">
    <property type="entry name" value="ATM_plant"/>
</dbReference>
<protein>
    <recommendedName>
        <fullName evidence="1">Telomere-length maintenance and DNA damage repair domain-containing protein</fullName>
    </recommendedName>
</protein>
<dbReference type="GO" id="GO:0006974">
    <property type="term" value="P:DNA damage response"/>
    <property type="evidence" value="ECO:0007669"/>
    <property type="project" value="InterPro"/>
</dbReference>
<sequence>MSLAIHDLLICCRRLENEKAVERRKEIENFKRLLRDSETLLQLDRNSDSKQGKQLNWDALFSVLQKCFQKEMKNLQLTKPNASASTQTTRQKKMQEVGSLVKYFIRCANKRGPRLKCQELLIYVMEIIREPTSCAAYGSDCSSILLKDILSVRKYWCEIPQQQWSGNIFKPSYKCLFLLLKHV</sequence>
<dbReference type="SMART" id="SM01342">
    <property type="entry name" value="TAN"/>
    <property type="match status" value="1"/>
</dbReference>
<reference evidence="2" key="1">
    <citation type="submission" date="2025-08" db="UniProtKB">
        <authorList>
            <consortium name="Ensembl"/>
        </authorList>
    </citation>
    <scope>IDENTIFICATION</scope>
</reference>
<dbReference type="Pfam" id="PF11640">
    <property type="entry name" value="TAN"/>
    <property type="match status" value="1"/>
</dbReference>
<feature type="domain" description="Telomere-length maintenance and DNA damage repair" evidence="1">
    <location>
        <begin position="1"/>
        <end position="166"/>
    </location>
</feature>
<evidence type="ECO:0000313" key="2">
    <source>
        <dbReference type="Ensembl" id="ENSCPGP00000002983.1"/>
    </source>
</evidence>
<dbReference type="AlphaFoldDB" id="A0A8C3J674"/>
<reference evidence="2" key="2">
    <citation type="submission" date="2025-09" db="UniProtKB">
        <authorList>
            <consortium name="Ensembl"/>
        </authorList>
    </citation>
    <scope>IDENTIFICATION</scope>
</reference>
<dbReference type="PANTHER" id="PTHR37079">
    <property type="entry name" value="SERINE/THREONINE-PROTEIN KINASE ATM"/>
    <property type="match status" value="1"/>
</dbReference>